<dbReference type="SMART" id="SM00393">
    <property type="entry name" value="R3H"/>
    <property type="match status" value="1"/>
</dbReference>
<dbReference type="AlphaFoldDB" id="A0A1V9XFK0"/>
<keyword evidence="6" id="KW-1185">Reference proteome</keyword>
<protein>
    <submittedName>
        <fullName evidence="5">Encore-like</fullName>
    </submittedName>
</protein>
<feature type="region of interest" description="Disordered" evidence="2">
    <location>
        <begin position="190"/>
        <end position="210"/>
    </location>
</feature>
<dbReference type="CDD" id="cd02642">
    <property type="entry name" value="R3H_encore_like"/>
    <property type="match status" value="1"/>
</dbReference>
<dbReference type="PANTHER" id="PTHR15672:SF8">
    <property type="entry name" value="PROTEIN ENCORE"/>
    <property type="match status" value="1"/>
</dbReference>
<proteinExistence type="predicted"/>
<evidence type="ECO:0000313" key="5">
    <source>
        <dbReference type="EMBL" id="OQR72327.1"/>
    </source>
</evidence>
<evidence type="ECO:0000259" key="4">
    <source>
        <dbReference type="PROSITE" id="PS51673"/>
    </source>
</evidence>
<dbReference type="PROSITE" id="PS51061">
    <property type="entry name" value="R3H"/>
    <property type="match status" value="1"/>
</dbReference>
<dbReference type="Pfam" id="PF12752">
    <property type="entry name" value="SUZ"/>
    <property type="match status" value="1"/>
</dbReference>
<dbReference type="PANTHER" id="PTHR15672">
    <property type="entry name" value="CAMP-REGULATED PHOSPHOPROTEIN 21 RELATED R3H DOMAIN CONTAINING PROTEIN"/>
    <property type="match status" value="1"/>
</dbReference>
<dbReference type="InParanoid" id="A0A1V9XFK0"/>
<feature type="domain" description="SUZ" evidence="4">
    <location>
        <begin position="319"/>
        <end position="408"/>
    </location>
</feature>
<dbReference type="Proteomes" id="UP000192247">
    <property type="component" value="Unassembled WGS sequence"/>
</dbReference>
<dbReference type="Pfam" id="PF01424">
    <property type="entry name" value="R3H"/>
    <property type="match status" value="1"/>
</dbReference>
<comment type="caution">
    <text evidence="5">The sequence shown here is derived from an EMBL/GenBank/DDBJ whole genome shotgun (WGS) entry which is preliminary data.</text>
</comment>
<dbReference type="STRING" id="418985.A0A1V9XFK0"/>
<dbReference type="EMBL" id="MNPL01012003">
    <property type="protein sequence ID" value="OQR72327.1"/>
    <property type="molecule type" value="Genomic_DNA"/>
</dbReference>
<sequence>MTRRTLVARHSIRAWHDGPPYGGQLASISRPVAADSFLPTLTSFVSEAKEATYSSRFLMTLKRNRGHASDHSDIVRGECRNASFFLDACPDKRSGQPYDLHVDVPVDAVTQHLRARRTSRTRFEHRSDPATQLRPVLRSLSCRTMSFDSLADYSIRAATSVNNAHQRRHKFHMGYLSTWSGGSQGSSSVESSSTWPLSRDSSTDTASFTDSTGTDLEAFIVETLHKNHKERGMMLRLEQDLIALLNDQSRTSHKFSPMTSYHRMIVHRCAAFFGLDHNVDTSGQSVIVSKTKHSRMPERRFQEYVNSPPLELYSTGRTGGPDGRQAASCQPQWTSDPAMLSVKKLNILKRDSSKEKDDKENSSGRTCWLSGGCGNKAFQGLEGRRCRSMEEREEHYNLVRERIFKGGSLDDRATALSTSTSPVDVVQSPSASPRASLLPGEAAGGGENAPGGRPCDRLEAGPPVTLPLP</sequence>
<evidence type="ECO:0000259" key="3">
    <source>
        <dbReference type="PROSITE" id="PS51061"/>
    </source>
</evidence>
<evidence type="ECO:0000313" key="6">
    <source>
        <dbReference type="Proteomes" id="UP000192247"/>
    </source>
</evidence>
<accession>A0A1V9XFK0</accession>
<gene>
    <name evidence="5" type="ORF">BIW11_10461</name>
</gene>
<dbReference type="GO" id="GO:0003676">
    <property type="term" value="F:nucleic acid binding"/>
    <property type="evidence" value="ECO:0007669"/>
    <property type="project" value="UniProtKB-UniRule"/>
</dbReference>
<name>A0A1V9XFK0_9ACAR</name>
<keyword evidence="1" id="KW-0597">Phosphoprotein</keyword>
<dbReference type="Gene3D" id="3.30.1370.50">
    <property type="entry name" value="R3H-like domain"/>
    <property type="match status" value="1"/>
</dbReference>
<feature type="region of interest" description="Disordered" evidence="2">
    <location>
        <begin position="415"/>
        <end position="469"/>
    </location>
</feature>
<reference evidence="5 6" key="1">
    <citation type="journal article" date="2017" name="Gigascience">
        <title>Draft genome of the honey bee ectoparasitic mite, Tropilaelaps mercedesae, is shaped by the parasitic life history.</title>
        <authorList>
            <person name="Dong X."/>
            <person name="Armstrong S.D."/>
            <person name="Xia D."/>
            <person name="Makepeace B.L."/>
            <person name="Darby A.C."/>
            <person name="Kadowaki T."/>
        </authorList>
    </citation>
    <scope>NUCLEOTIDE SEQUENCE [LARGE SCALE GENOMIC DNA]</scope>
    <source>
        <strain evidence="5">Wuxi-XJTLU</strain>
    </source>
</reference>
<dbReference type="InterPro" id="IPR051937">
    <property type="entry name" value="R3H_domain_containing"/>
</dbReference>
<dbReference type="InterPro" id="IPR001374">
    <property type="entry name" value="R3H_dom"/>
</dbReference>
<feature type="domain" description="R3H" evidence="3">
    <location>
        <begin position="231"/>
        <end position="294"/>
    </location>
</feature>
<dbReference type="SUPFAM" id="SSF82708">
    <property type="entry name" value="R3H domain"/>
    <property type="match status" value="1"/>
</dbReference>
<evidence type="ECO:0000256" key="2">
    <source>
        <dbReference type="SAM" id="MobiDB-lite"/>
    </source>
</evidence>
<feature type="compositionally biased region" description="Low complexity" evidence="2">
    <location>
        <begin position="428"/>
        <end position="441"/>
    </location>
</feature>
<feature type="non-terminal residue" evidence="5">
    <location>
        <position position="469"/>
    </location>
</feature>
<evidence type="ECO:0000256" key="1">
    <source>
        <dbReference type="ARBA" id="ARBA00022553"/>
    </source>
</evidence>
<dbReference type="OrthoDB" id="278430at2759"/>
<dbReference type="PROSITE" id="PS51673">
    <property type="entry name" value="SUZ"/>
    <property type="match status" value="1"/>
</dbReference>
<organism evidence="5 6">
    <name type="scientific">Tropilaelaps mercedesae</name>
    <dbReference type="NCBI Taxonomy" id="418985"/>
    <lineage>
        <taxon>Eukaryota</taxon>
        <taxon>Metazoa</taxon>
        <taxon>Ecdysozoa</taxon>
        <taxon>Arthropoda</taxon>
        <taxon>Chelicerata</taxon>
        <taxon>Arachnida</taxon>
        <taxon>Acari</taxon>
        <taxon>Parasitiformes</taxon>
        <taxon>Mesostigmata</taxon>
        <taxon>Gamasina</taxon>
        <taxon>Dermanyssoidea</taxon>
        <taxon>Laelapidae</taxon>
        <taxon>Tropilaelaps</taxon>
    </lineage>
</organism>
<dbReference type="InterPro" id="IPR036867">
    <property type="entry name" value="R3H_dom_sf"/>
</dbReference>
<dbReference type="InterPro" id="IPR024771">
    <property type="entry name" value="SUZ"/>
</dbReference>